<dbReference type="EC" id="2.8.1.4" evidence="14 19"/>
<comment type="catalytic activity">
    <reaction evidence="10 19">
        <text>[ThiI sulfur-carrier protein]-S-sulfanyl-L-cysteine + a uridine in tRNA + 2 reduced [2Fe-2S]-[ferredoxin] + ATP + H(+) = [ThiI sulfur-carrier protein]-L-cysteine + a 4-thiouridine in tRNA + 2 oxidized [2Fe-2S]-[ferredoxin] + AMP + diphosphate</text>
        <dbReference type="Rhea" id="RHEA:24176"/>
        <dbReference type="Rhea" id="RHEA-COMP:10000"/>
        <dbReference type="Rhea" id="RHEA-COMP:10001"/>
        <dbReference type="Rhea" id="RHEA-COMP:13337"/>
        <dbReference type="Rhea" id="RHEA-COMP:13338"/>
        <dbReference type="Rhea" id="RHEA-COMP:13339"/>
        <dbReference type="Rhea" id="RHEA-COMP:13340"/>
        <dbReference type="ChEBI" id="CHEBI:15378"/>
        <dbReference type="ChEBI" id="CHEBI:29950"/>
        <dbReference type="ChEBI" id="CHEBI:30616"/>
        <dbReference type="ChEBI" id="CHEBI:33019"/>
        <dbReference type="ChEBI" id="CHEBI:33737"/>
        <dbReference type="ChEBI" id="CHEBI:33738"/>
        <dbReference type="ChEBI" id="CHEBI:61963"/>
        <dbReference type="ChEBI" id="CHEBI:65315"/>
        <dbReference type="ChEBI" id="CHEBI:136798"/>
        <dbReference type="ChEBI" id="CHEBI:456215"/>
        <dbReference type="EC" id="2.8.1.4"/>
    </reaction>
</comment>
<dbReference type="GO" id="GO:0009229">
    <property type="term" value="P:thiamine diphosphate biosynthetic process"/>
    <property type="evidence" value="ECO:0007669"/>
    <property type="project" value="UniProtKB-UniRule"/>
</dbReference>
<dbReference type="SUPFAM" id="SSF143437">
    <property type="entry name" value="THUMP domain-like"/>
    <property type="match status" value="1"/>
</dbReference>
<dbReference type="GO" id="GO:0002937">
    <property type="term" value="P:tRNA 4-thiouridine biosynthesis"/>
    <property type="evidence" value="ECO:0007669"/>
    <property type="project" value="TreeGrafter"/>
</dbReference>
<dbReference type="HAMAP" id="MF_00021">
    <property type="entry name" value="ThiI"/>
    <property type="match status" value="1"/>
</dbReference>
<comment type="similarity">
    <text evidence="13 19">Belongs to the ThiI family.</text>
</comment>
<dbReference type="GO" id="GO:0052837">
    <property type="term" value="P:thiazole biosynthetic process"/>
    <property type="evidence" value="ECO:0007669"/>
    <property type="project" value="TreeGrafter"/>
</dbReference>
<evidence type="ECO:0000313" key="21">
    <source>
        <dbReference type="EMBL" id="SEI45307.1"/>
    </source>
</evidence>
<evidence type="ECO:0000259" key="20">
    <source>
        <dbReference type="PROSITE" id="PS51165"/>
    </source>
</evidence>
<evidence type="ECO:0000256" key="3">
    <source>
        <dbReference type="ARBA" id="ARBA00022490"/>
    </source>
</evidence>
<dbReference type="Pfam" id="PF02926">
    <property type="entry name" value="THUMP"/>
    <property type="match status" value="1"/>
</dbReference>
<comment type="pathway">
    <text evidence="2 19">Cofactor biosynthesis; thiamine diphosphate biosynthesis.</text>
</comment>
<dbReference type="InterPro" id="IPR014729">
    <property type="entry name" value="Rossmann-like_a/b/a_fold"/>
</dbReference>
<dbReference type="STRING" id="322505.SAMN04487836_10256"/>
<dbReference type="AlphaFoldDB" id="A0A1H6QYM4"/>
<dbReference type="GO" id="GO:0004810">
    <property type="term" value="F:CCA tRNA nucleotidyltransferase activity"/>
    <property type="evidence" value="ECO:0007669"/>
    <property type="project" value="InterPro"/>
</dbReference>
<evidence type="ECO:0000256" key="19">
    <source>
        <dbReference type="HAMAP-Rule" id="MF_00021"/>
    </source>
</evidence>
<dbReference type="InterPro" id="IPR049961">
    <property type="entry name" value="ThiI_N"/>
</dbReference>
<evidence type="ECO:0000256" key="1">
    <source>
        <dbReference type="ARBA" id="ARBA00004496"/>
    </source>
</evidence>
<dbReference type="GO" id="GO:0005829">
    <property type="term" value="C:cytosol"/>
    <property type="evidence" value="ECO:0007669"/>
    <property type="project" value="TreeGrafter"/>
</dbReference>
<keyword evidence="5 19" id="KW-0808">Transferase</keyword>
<gene>
    <name evidence="19" type="primary">thiI</name>
    <name evidence="21" type="ORF">SAMN04487834_100469</name>
</gene>
<dbReference type="RefSeq" id="WP_033162646.1">
    <property type="nucleotide sequence ID" value="NZ_CACVPP010000008.1"/>
</dbReference>
<keyword evidence="3 19" id="KW-0963">Cytoplasm</keyword>
<evidence type="ECO:0000256" key="7">
    <source>
        <dbReference type="ARBA" id="ARBA00022840"/>
    </source>
</evidence>
<evidence type="ECO:0000256" key="4">
    <source>
        <dbReference type="ARBA" id="ARBA00022555"/>
    </source>
</evidence>
<comment type="subcellular location">
    <subcellularLocation>
        <location evidence="1 19">Cytoplasm</location>
    </subcellularLocation>
</comment>
<evidence type="ECO:0000256" key="14">
    <source>
        <dbReference type="ARBA" id="ARBA00066827"/>
    </source>
</evidence>
<feature type="binding site" evidence="19">
    <location>
        <position position="288"/>
    </location>
    <ligand>
        <name>ATP</name>
        <dbReference type="ChEBI" id="CHEBI:30616"/>
    </ligand>
</feature>
<sequence length="401" mass="45569">MIPNHIIVRFGELTTKGKNRKNFTRKLLNNTKEILKDFDKLTYQLTYDHLYIMLNGSDPQGVMDKLKTVFGIHSFSLCYKVDADLEKVKEVAAYIINHDEGMSFKIDTKRNDKSFPMTSLEMNKAIAGYVFHNTTKEDLRVDVHHPDILVKVEYRKDYAYVMDNVVLGAGGYPVGIGGKALLMLSGGIDSPVAGYLMMKRGIDIECIHYASPPYTNEKAREKVLDLVDVMKNYGHGKITVHIIPFTQIQLSIYDHADESYAITIMRRMMYRIAQKVAQERNCKAIVNGESVGQVASQTLDSMQVINEVINTPVIRPVACADKLEIIKLAEEIGTYDISIRPFEDCCTIFTPHNPATKPKSYRCEAYESEWDYQAQIDEAVANKETIVIDSTYKNDEEDDLF</sequence>
<dbReference type="eggNOG" id="COG0301">
    <property type="taxonomic scope" value="Bacteria"/>
</dbReference>
<dbReference type="SUPFAM" id="SSF52402">
    <property type="entry name" value="Adenine nucleotide alpha hydrolases-like"/>
    <property type="match status" value="1"/>
</dbReference>
<dbReference type="InterPro" id="IPR003720">
    <property type="entry name" value="tRNA_STrfase"/>
</dbReference>
<comment type="catalytic activity">
    <reaction evidence="11 19">
        <text>[ThiS sulfur-carrier protein]-C-terminal Gly-Gly-AMP + S-sulfanyl-L-cysteinyl-[cysteine desulfurase] + AH2 = [ThiS sulfur-carrier protein]-C-terminal-Gly-aminoethanethioate + L-cysteinyl-[cysteine desulfurase] + A + AMP + 2 H(+)</text>
        <dbReference type="Rhea" id="RHEA:43340"/>
        <dbReference type="Rhea" id="RHEA-COMP:12157"/>
        <dbReference type="Rhea" id="RHEA-COMP:12158"/>
        <dbReference type="Rhea" id="RHEA-COMP:12910"/>
        <dbReference type="Rhea" id="RHEA-COMP:19908"/>
        <dbReference type="ChEBI" id="CHEBI:13193"/>
        <dbReference type="ChEBI" id="CHEBI:15378"/>
        <dbReference type="ChEBI" id="CHEBI:17499"/>
        <dbReference type="ChEBI" id="CHEBI:29950"/>
        <dbReference type="ChEBI" id="CHEBI:61963"/>
        <dbReference type="ChEBI" id="CHEBI:90618"/>
        <dbReference type="ChEBI" id="CHEBI:232372"/>
        <dbReference type="ChEBI" id="CHEBI:456215"/>
    </reaction>
</comment>
<dbReference type="InterPro" id="IPR020536">
    <property type="entry name" value="ThiI_AANH"/>
</dbReference>
<dbReference type="InterPro" id="IPR050102">
    <property type="entry name" value="tRNA_sulfurtransferase_ThiI"/>
</dbReference>
<dbReference type="InterPro" id="IPR054173">
    <property type="entry name" value="ThiI_fer"/>
</dbReference>
<dbReference type="CDD" id="cd11716">
    <property type="entry name" value="THUMP_ThiI"/>
    <property type="match status" value="1"/>
</dbReference>
<feature type="domain" description="THUMP" evidence="20">
    <location>
        <begin position="60"/>
        <end position="165"/>
    </location>
</feature>
<keyword evidence="22" id="KW-1185">Reference proteome</keyword>
<evidence type="ECO:0000256" key="11">
    <source>
        <dbReference type="ARBA" id="ARBA00052330"/>
    </source>
</evidence>
<dbReference type="CDD" id="cd01712">
    <property type="entry name" value="PPase_ThiI"/>
    <property type="match status" value="1"/>
</dbReference>
<protein>
    <recommendedName>
        <fullName evidence="15 19">Probable tRNA sulfurtransferase</fullName>
        <ecNumber evidence="14 19">2.8.1.4</ecNumber>
    </recommendedName>
    <alternativeName>
        <fullName evidence="16 19">Sulfur carrier protein ThiS sulfurtransferase</fullName>
    </alternativeName>
    <alternativeName>
        <fullName evidence="17 19">Thiamine biosynthesis protein ThiI</fullName>
    </alternativeName>
    <alternativeName>
        <fullName evidence="18 19">tRNA 4-thiouridine synthase</fullName>
    </alternativeName>
</protein>
<feature type="binding site" evidence="19">
    <location>
        <position position="266"/>
    </location>
    <ligand>
        <name>ATP</name>
        <dbReference type="ChEBI" id="CHEBI:30616"/>
    </ligand>
</feature>
<dbReference type="PANTHER" id="PTHR43209">
    <property type="entry name" value="TRNA SULFURTRANSFERASE"/>
    <property type="match status" value="1"/>
</dbReference>
<evidence type="ECO:0000256" key="8">
    <source>
        <dbReference type="ARBA" id="ARBA00022884"/>
    </source>
</evidence>
<dbReference type="UniPathway" id="UPA00060"/>
<evidence type="ECO:0000256" key="9">
    <source>
        <dbReference type="ARBA" id="ARBA00022977"/>
    </source>
</evidence>
<evidence type="ECO:0000256" key="5">
    <source>
        <dbReference type="ARBA" id="ARBA00022679"/>
    </source>
</evidence>
<comment type="function">
    <text evidence="12 19">Catalyzes the ATP-dependent transfer of a sulfur to tRNA to produce 4-thiouridine in position 8 of tRNAs, which functions as a near-UV photosensor. Also catalyzes the transfer of sulfur to the sulfur carrier protein ThiS, forming ThiS-thiocarboxylate. This is a step in the synthesis of thiazole, in the thiamine biosynthesis pathway. The sulfur is donated as persulfide by IscS.</text>
</comment>
<keyword evidence="4 19" id="KW-0820">tRNA-binding</keyword>
<dbReference type="GO" id="GO:0140741">
    <property type="term" value="F:tRNA-uracil-4 sulfurtransferase activity"/>
    <property type="evidence" value="ECO:0007669"/>
    <property type="project" value="UniProtKB-EC"/>
</dbReference>
<dbReference type="GO" id="GO:0009228">
    <property type="term" value="P:thiamine biosynthetic process"/>
    <property type="evidence" value="ECO:0007669"/>
    <property type="project" value="UniProtKB-KW"/>
</dbReference>
<dbReference type="InterPro" id="IPR049962">
    <property type="entry name" value="THUMP_ThiI"/>
</dbReference>
<dbReference type="NCBIfam" id="TIGR00342">
    <property type="entry name" value="tRNA uracil 4-sulfurtransferase ThiI"/>
    <property type="match status" value="1"/>
</dbReference>
<name>A0A1H6QYM4_9FIRM</name>
<dbReference type="PANTHER" id="PTHR43209:SF1">
    <property type="entry name" value="TRNA SULFURTRANSFERASE"/>
    <property type="match status" value="1"/>
</dbReference>
<evidence type="ECO:0000256" key="17">
    <source>
        <dbReference type="ARBA" id="ARBA00077849"/>
    </source>
</evidence>
<evidence type="ECO:0000256" key="18">
    <source>
        <dbReference type="ARBA" id="ARBA00080570"/>
    </source>
</evidence>
<accession>A0A1H6QYM4</accession>
<reference evidence="22" key="1">
    <citation type="submission" date="2016-10" db="EMBL/GenBank/DDBJ databases">
        <authorList>
            <person name="Varghese N."/>
        </authorList>
    </citation>
    <scope>NUCLEOTIDE SEQUENCE [LARGE SCALE GENOMIC DNA]</scope>
    <source>
        <strain evidence="22">DSM 20406</strain>
    </source>
</reference>
<dbReference type="PROSITE" id="PS51165">
    <property type="entry name" value="THUMP"/>
    <property type="match status" value="1"/>
</dbReference>
<dbReference type="EMBL" id="FNYK01000004">
    <property type="protein sequence ID" value="SEI45307.1"/>
    <property type="molecule type" value="Genomic_DNA"/>
</dbReference>
<dbReference type="Gene3D" id="3.40.50.620">
    <property type="entry name" value="HUPs"/>
    <property type="match status" value="1"/>
</dbReference>
<evidence type="ECO:0000256" key="15">
    <source>
        <dbReference type="ARBA" id="ARBA00071867"/>
    </source>
</evidence>
<evidence type="ECO:0000256" key="12">
    <source>
        <dbReference type="ARBA" id="ARBA00058382"/>
    </source>
</evidence>
<evidence type="ECO:0000313" key="22">
    <source>
        <dbReference type="Proteomes" id="UP000183028"/>
    </source>
</evidence>
<dbReference type="Pfam" id="PF22025">
    <property type="entry name" value="ThiI_fer"/>
    <property type="match status" value="1"/>
</dbReference>
<feature type="binding site" evidence="19">
    <location>
        <begin position="208"/>
        <end position="209"/>
    </location>
    <ligand>
        <name>ATP</name>
        <dbReference type="ChEBI" id="CHEBI:30616"/>
    </ligand>
</feature>
<keyword evidence="7 19" id="KW-0067">ATP-binding</keyword>
<dbReference type="FunFam" id="3.40.50.620:FF:000053">
    <property type="entry name" value="Probable tRNA sulfurtransferase"/>
    <property type="match status" value="1"/>
</dbReference>
<dbReference type="InterPro" id="IPR004114">
    <property type="entry name" value="THUMP_dom"/>
</dbReference>
<dbReference type="OrthoDB" id="9773948at2"/>
<keyword evidence="6 19" id="KW-0547">Nucleotide-binding</keyword>
<dbReference type="SMART" id="SM00981">
    <property type="entry name" value="THUMP"/>
    <property type="match status" value="1"/>
</dbReference>
<feature type="binding site" evidence="19">
    <location>
        <begin position="183"/>
        <end position="184"/>
    </location>
    <ligand>
        <name>ATP</name>
        <dbReference type="ChEBI" id="CHEBI:30616"/>
    </ligand>
</feature>
<keyword evidence="8 19" id="KW-0694">RNA-binding</keyword>
<keyword evidence="9 19" id="KW-0784">Thiamine biosynthesis</keyword>
<evidence type="ECO:0000256" key="6">
    <source>
        <dbReference type="ARBA" id="ARBA00022741"/>
    </source>
</evidence>
<dbReference type="GO" id="GO:0000049">
    <property type="term" value="F:tRNA binding"/>
    <property type="evidence" value="ECO:0007669"/>
    <property type="project" value="UniProtKB-UniRule"/>
</dbReference>
<evidence type="ECO:0000256" key="13">
    <source>
        <dbReference type="ARBA" id="ARBA00061472"/>
    </source>
</evidence>
<feature type="binding site" evidence="19">
    <location>
        <position position="297"/>
    </location>
    <ligand>
        <name>ATP</name>
        <dbReference type="ChEBI" id="CHEBI:30616"/>
    </ligand>
</feature>
<evidence type="ECO:0000256" key="2">
    <source>
        <dbReference type="ARBA" id="ARBA00004948"/>
    </source>
</evidence>
<dbReference type="Gene3D" id="3.30.2130.30">
    <property type="match status" value="1"/>
</dbReference>
<dbReference type="GeneID" id="54120048"/>
<proteinExistence type="inferred from homology"/>
<evidence type="ECO:0000256" key="16">
    <source>
        <dbReference type="ARBA" id="ARBA00075337"/>
    </source>
</evidence>
<dbReference type="Pfam" id="PF02568">
    <property type="entry name" value="ThiI"/>
    <property type="match status" value="1"/>
</dbReference>
<dbReference type="Proteomes" id="UP000183028">
    <property type="component" value="Unassembled WGS sequence"/>
</dbReference>
<dbReference type="GO" id="GO:0005524">
    <property type="term" value="F:ATP binding"/>
    <property type="evidence" value="ECO:0007669"/>
    <property type="project" value="UniProtKB-UniRule"/>
</dbReference>
<evidence type="ECO:0000256" key="10">
    <source>
        <dbReference type="ARBA" id="ARBA00050570"/>
    </source>
</evidence>
<organism evidence="21 22">
    <name type="scientific">Sharpea azabuensis</name>
    <dbReference type="NCBI Taxonomy" id="322505"/>
    <lineage>
        <taxon>Bacteria</taxon>
        <taxon>Bacillati</taxon>
        <taxon>Bacillota</taxon>
        <taxon>Erysipelotrichia</taxon>
        <taxon>Erysipelotrichales</taxon>
        <taxon>Coprobacillaceae</taxon>
        <taxon>Sharpea</taxon>
    </lineage>
</organism>